<dbReference type="PRINTS" id="PR00463">
    <property type="entry name" value="EP450I"/>
</dbReference>
<gene>
    <name evidence="15" type="ORF">KIW84_070625</name>
</gene>
<evidence type="ECO:0000313" key="16">
    <source>
        <dbReference type="Proteomes" id="UP001058974"/>
    </source>
</evidence>
<comment type="caution">
    <text evidence="15">The sequence shown here is derived from an EMBL/GenBank/DDBJ whole genome shotgun (WGS) entry which is preliminary data.</text>
</comment>
<keyword evidence="7 14" id="KW-1133">Transmembrane helix</keyword>
<evidence type="ECO:0000256" key="8">
    <source>
        <dbReference type="ARBA" id="ARBA00023002"/>
    </source>
</evidence>
<evidence type="ECO:0008006" key="17">
    <source>
        <dbReference type="Google" id="ProtNLM"/>
    </source>
</evidence>
<organism evidence="15 16">
    <name type="scientific">Pisum sativum</name>
    <name type="common">Garden pea</name>
    <name type="synonym">Lathyrus oleraceus</name>
    <dbReference type="NCBI Taxonomy" id="3888"/>
    <lineage>
        <taxon>Eukaryota</taxon>
        <taxon>Viridiplantae</taxon>
        <taxon>Streptophyta</taxon>
        <taxon>Embryophyta</taxon>
        <taxon>Tracheophyta</taxon>
        <taxon>Spermatophyta</taxon>
        <taxon>Magnoliopsida</taxon>
        <taxon>eudicotyledons</taxon>
        <taxon>Gunneridae</taxon>
        <taxon>Pentapetalae</taxon>
        <taxon>rosids</taxon>
        <taxon>fabids</taxon>
        <taxon>Fabales</taxon>
        <taxon>Fabaceae</taxon>
        <taxon>Papilionoideae</taxon>
        <taxon>50 kb inversion clade</taxon>
        <taxon>NPAAA clade</taxon>
        <taxon>Hologalegina</taxon>
        <taxon>IRL clade</taxon>
        <taxon>Fabeae</taxon>
        <taxon>Lathyrus</taxon>
    </lineage>
</organism>
<dbReference type="Pfam" id="PF00067">
    <property type="entry name" value="p450"/>
    <property type="match status" value="1"/>
</dbReference>
<reference evidence="15 16" key="1">
    <citation type="journal article" date="2022" name="Nat. Genet.">
        <title>Improved pea reference genome and pan-genome highlight genomic features and evolutionary characteristics.</title>
        <authorList>
            <person name="Yang T."/>
            <person name="Liu R."/>
            <person name="Luo Y."/>
            <person name="Hu S."/>
            <person name="Wang D."/>
            <person name="Wang C."/>
            <person name="Pandey M.K."/>
            <person name="Ge S."/>
            <person name="Xu Q."/>
            <person name="Li N."/>
            <person name="Li G."/>
            <person name="Huang Y."/>
            <person name="Saxena R.K."/>
            <person name="Ji Y."/>
            <person name="Li M."/>
            <person name="Yan X."/>
            <person name="He Y."/>
            <person name="Liu Y."/>
            <person name="Wang X."/>
            <person name="Xiang C."/>
            <person name="Varshney R.K."/>
            <person name="Ding H."/>
            <person name="Gao S."/>
            <person name="Zong X."/>
        </authorList>
    </citation>
    <scope>NUCLEOTIDE SEQUENCE [LARGE SCALE GENOMIC DNA]</scope>
    <source>
        <strain evidence="15 16">cv. Zhongwan 6</strain>
    </source>
</reference>
<dbReference type="GO" id="GO:0005506">
    <property type="term" value="F:iron ion binding"/>
    <property type="evidence" value="ECO:0007669"/>
    <property type="project" value="InterPro"/>
</dbReference>
<evidence type="ECO:0000256" key="2">
    <source>
        <dbReference type="ARBA" id="ARBA00004167"/>
    </source>
</evidence>
<dbReference type="GO" id="GO:0020037">
    <property type="term" value="F:heme binding"/>
    <property type="evidence" value="ECO:0007669"/>
    <property type="project" value="InterPro"/>
</dbReference>
<dbReference type="Proteomes" id="UP001058974">
    <property type="component" value="Chromosome 7"/>
</dbReference>
<proteinExistence type="inferred from homology"/>
<dbReference type="PANTHER" id="PTHR24286:SF349">
    <property type="entry name" value="CYTOCHROME P450 716A1-RELATED"/>
    <property type="match status" value="1"/>
</dbReference>
<dbReference type="PRINTS" id="PR00385">
    <property type="entry name" value="P450"/>
</dbReference>
<dbReference type="GO" id="GO:0004497">
    <property type="term" value="F:monooxygenase activity"/>
    <property type="evidence" value="ECO:0007669"/>
    <property type="project" value="UniProtKB-KW"/>
</dbReference>
<evidence type="ECO:0000256" key="12">
    <source>
        <dbReference type="PIRSR" id="PIRSR602401-1"/>
    </source>
</evidence>
<keyword evidence="8 13" id="KW-0560">Oxidoreductase</keyword>
<comment type="cofactor">
    <cofactor evidence="1 12">
        <name>heme</name>
        <dbReference type="ChEBI" id="CHEBI:30413"/>
    </cofactor>
</comment>
<dbReference type="PROSITE" id="PS00086">
    <property type="entry name" value="CYTOCHROME_P450"/>
    <property type="match status" value="1"/>
</dbReference>
<evidence type="ECO:0000256" key="4">
    <source>
        <dbReference type="ARBA" id="ARBA00022617"/>
    </source>
</evidence>
<feature type="transmembrane region" description="Helical" evidence="14">
    <location>
        <begin position="31"/>
        <end position="48"/>
    </location>
</feature>
<dbReference type="Gramene" id="Psat07G0062500-T1">
    <property type="protein sequence ID" value="KAI5383291.1"/>
    <property type="gene ID" value="KIW84_070625"/>
</dbReference>
<dbReference type="GO" id="GO:0016125">
    <property type="term" value="P:sterol metabolic process"/>
    <property type="evidence" value="ECO:0007669"/>
    <property type="project" value="TreeGrafter"/>
</dbReference>
<dbReference type="InterPro" id="IPR017972">
    <property type="entry name" value="Cyt_P450_CS"/>
</dbReference>
<dbReference type="SUPFAM" id="SSF48264">
    <property type="entry name" value="Cytochrome P450"/>
    <property type="match status" value="1"/>
</dbReference>
<evidence type="ECO:0000313" key="15">
    <source>
        <dbReference type="EMBL" id="KAI5383291.1"/>
    </source>
</evidence>
<dbReference type="AlphaFoldDB" id="A0A9D4VGT7"/>
<evidence type="ECO:0000256" key="6">
    <source>
        <dbReference type="ARBA" id="ARBA00022723"/>
    </source>
</evidence>
<dbReference type="FunFam" id="1.10.630.10:FF:000022">
    <property type="entry name" value="Taxadiene 5-alpha hydroxylase"/>
    <property type="match status" value="1"/>
</dbReference>
<evidence type="ECO:0000256" key="13">
    <source>
        <dbReference type="RuleBase" id="RU000461"/>
    </source>
</evidence>
<evidence type="ECO:0000256" key="11">
    <source>
        <dbReference type="ARBA" id="ARBA00023136"/>
    </source>
</evidence>
<dbReference type="InterPro" id="IPR001128">
    <property type="entry name" value="Cyt_P450"/>
</dbReference>
<sequence>RNHTLPSIMPINCTPQNMYMHSIAPLQLRKTIYIINKFATIFFFTKFFSSYHIKSMEHNFYLSLLLLFVSFISLSLFFLFNKNKSPWNLPPGKMGYPVIGESLEFLSTGWKGHPENFIFDRMIKHSTEVFKTSILGESTVVFCGAACNKFLFSNENKTVVSWWPNSVNKVFPNNSVGIDSKEEAMRMRKMLPQFLKPEALQRYVGIMDTIAQRHFVSLWENKDQVTVYPLAKRYTFLLACRLFMSVEDENHVAKFRDPFHLIAAGIISLPLNLPGTPFNKAIKASNTIRKELLKIIKQRRMDLAQGVASPTQDILSHMLLTCDENGDYVNELNIADKILGLLIGGHDTASIACTFVVKYLAEFPHIYDKVFQEQMEIADSKSLGELLNWDDLKKMRYSWNVACEVLRVAPPLQGGFREAITDFMFNGFSIPKGWKLYWSVNSTHLNPDCFPKPEEFDPTRYEGNGPAPYTFVPFGGGPRMCPGKEYARLEILVFMHNLVKRFKWEKMIPDEKIVVDPFPIPANNLPIRLFPHKA</sequence>
<keyword evidence="10 13" id="KW-0503">Monooxygenase</keyword>
<dbReference type="PANTHER" id="PTHR24286">
    <property type="entry name" value="CYTOCHROME P450 26"/>
    <property type="match status" value="1"/>
</dbReference>
<accession>A0A9D4VGT7</accession>
<dbReference type="EMBL" id="JAMSHJ010000007">
    <property type="protein sequence ID" value="KAI5383291.1"/>
    <property type="molecule type" value="Genomic_DNA"/>
</dbReference>
<evidence type="ECO:0000256" key="10">
    <source>
        <dbReference type="ARBA" id="ARBA00023033"/>
    </source>
</evidence>
<dbReference type="InterPro" id="IPR036396">
    <property type="entry name" value="Cyt_P450_sf"/>
</dbReference>
<evidence type="ECO:0000256" key="3">
    <source>
        <dbReference type="ARBA" id="ARBA00010617"/>
    </source>
</evidence>
<dbReference type="Gene3D" id="1.10.630.10">
    <property type="entry name" value="Cytochrome P450"/>
    <property type="match status" value="1"/>
</dbReference>
<evidence type="ECO:0000256" key="1">
    <source>
        <dbReference type="ARBA" id="ARBA00001971"/>
    </source>
</evidence>
<evidence type="ECO:0000256" key="14">
    <source>
        <dbReference type="SAM" id="Phobius"/>
    </source>
</evidence>
<evidence type="ECO:0000256" key="5">
    <source>
        <dbReference type="ARBA" id="ARBA00022692"/>
    </source>
</evidence>
<dbReference type="GO" id="GO:0016705">
    <property type="term" value="F:oxidoreductase activity, acting on paired donors, with incorporation or reduction of molecular oxygen"/>
    <property type="evidence" value="ECO:0007669"/>
    <property type="project" value="InterPro"/>
</dbReference>
<evidence type="ECO:0000256" key="7">
    <source>
        <dbReference type="ARBA" id="ARBA00022989"/>
    </source>
</evidence>
<keyword evidence="11 14" id="KW-0472">Membrane</keyword>
<keyword evidence="16" id="KW-1185">Reference proteome</keyword>
<feature type="non-terminal residue" evidence="15">
    <location>
        <position position="1"/>
    </location>
</feature>
<keyword evidence="9 12" id="KW-0408">Iron</keyword>
<dbReference type="InterPro" id="IPR002401">
    <property type="entry name" value="Cyt_P450_E_grp-I"/>
</dbReference>
<feature type="transmembrane region" description="Helical" evidence="14">
    <location>
        <begin position="60"/>
        <end position="80"/>
    </location>
</feature>
<keyword evidence="5 14" id="KW-0812">Transmembrane</keyword>
<keyword evidence="4 12" id="KW-0349">Heme</keyword>
<keyword evidence="6 12" id="KW-0479">Metal-binding</keyword>
<comment type="subcellular location">
    <subcellularLocation>
        <location evidence="2">Membrane</location>
        <topology evidence="2">Single-pass membrane protein</topology>
    </subcellularLocation>
</comment>
<protein>
    <recommendedName>
        <fullName evidence="17">Beta-amyrin 28-oxidase</fullName>
    </recommendedName>
</protein>
<evidence type="ECO:0000256" key="9">
    <source>
        <dbReference type="ARBA" id="ARBA00023004"/>
    </source>
</evidence>
<dbReference type="GO" id="GO:0016020">
    <property type="term" value="C:membrane"/>
    <property type="evidence" value="ECO:0007669"/>
    <property type="project" value="UniProtKB-SubCell"/>
</dbReference>
<comment type="similarity">
    <text evidence="3 13">Belongs to the cytochrome P450 family.</text>
</comment>
<feature type="binding site" description="axial binding residue" evidence="12">
    <location>
        <position position="481"/>
    </location>
    <ligand>
        <name>heme</name>
        <dbReference type="ChEBI" id="CHEBI:30413"/>
    </ligand>
    <ligandPart>
        <name>Fe</name>
        <dbReference type="ChEBI" id="CHEBI:18248"/>
    </ligandPart>
</feature>
<name>A0A9D4VGT7_PEA</name>
<dbReference type="CDD" id="cd11043">
    <property type="entry name" value="CYP90-like"/>
    <property type="match status" value="1"/>
</dbReference>